<name>A0AAD1Y8W2_EUPCR</name>
<feature type="compositionally biased region" description="Basic residues" evidence="1">
    <location>
        <begin position="55"/>
        <end position="83"/>
    </location>
</feature>
<reference evidence="2" key="1">
    <citation type="submission" date="2023-07" db="EMBL/GenBank/DDBJ databases">
        <authorList>
            <consortium name="AG Swart"/>
            <person name="Singh M."/>
            <person name="Singh A."/>
            <person name="Seah K."/>
            <person name="Emmerich C."/>
        </authorList>
    </citation>
    <scope>NUCLEOTIDE SEQUENCE</scope>
    <source>
        <strain evidence="2">DP1</strain>
    </source>
</reference>
<keyword evidence="3" id="KW-1185">Reference proteome</keyword>
<organism evidence="2 3">
    <name type="scientific">Euplotes crassus</name>
    <dbReference type="NCBI Taxonomy" id="5936"/>
    <lineage>
        <taxon>Eukaryota</taxon>
        <taxon>Sar</taxon>
        <taxon>Alveolata</taxon>
        <taxon>Ciliophora</taxon>
        <taxon>Intramacronucleata</taxon>
        <taxon>Spirotrichea</taxon>
        <taxon>Hypotrichia</taxon>
        <taxon>Euplotida</taxon>
        <taxon>Euplotidae</taxon>
        <taxon>Moneuplotes</taxon>
    </lineage>
</organism>
<accession>A0AAD1Y8W2</accession>
<dbReference type="AlphaFoldDB" id="A0AAD1Y8W2"/>
<comment type="caution">
    <text evidence="2">The sequence shown here is derived from an EMBL/GenBank/DDBJ whole genome shotgun (WGS) entry which is preliminary data.</text>
</comment>
<feature type="region of interest" description="Disordered" evidence="1">
    <location>
        <begin position="267"/>
        <end position="303"/>
    </location>
</feature>
<protein>
    <submittedName>
        <fullName evidence="2">Uncharacterized protein</fullName>
    </submittedName>
</protein>
<sequence>MCDDKNLQKLIGKEAKSNWSKIAKLIFNKNKEEFDKKIHSIQYAINLKLSEPGKKPKRHLRNHHKKRIKLGSQHSRIKSRSKYKTPERSILTKKTRLSDANMSFNDDSDSTFKEAASQANLSTKEVPLHKKRILSPYKEALEKSMKEQQMKNKIAQKHQEFAQNLVRLVTADQKSLKQNHKRYHTIDNRLAYTTRGPMTSIHTPTLLNQTNNANETLCPPSIVESIQPEISRMSKRILNLSMKGRKILKQPRLSSAVLNKFKAKKGNRYKKKPPQNCKSTRKDFGNGIDRLNRTRQPSPPLLEPHGECRVIVNPKMIKKEPRIVFA</sequence>
<dbReference type="EMBL" id="CAMPGE010029380">
    <property type="protein sequence ID" value="CAI2386844.1"/>
    <property type="molecule type" value="Genomic_DNA"/>
</dbReference>
<evidence type="ECO:0000313" key="3">
    <source>
        <dbReference type="Proteomes" id="UP001295684"/>
    </source>
</evidence>
<evidence type="ECO:0000313" key="2">
    <source>
        <dbReference type="EMBL" id="CAI2386844.1"/>
    </source>
</evidence>
<feature type="region of interest" description="Disordered" evidence="1">
    <location>
        <begin position="52"/>
        <end position="87"/>
    </location>
</feature>
<dbReference type="Proteomes" id="UP001295684">
    <property type="component" value="Unassembled WGS sequence"/>
</dbReference>
<gene>
    <name evidence="2" type="ORF">ECRASSUSDP1_LOCUS28469</name>
</gene>
<proteinExistence type="predicted"/>
<evidence type="ECO:0000256" key="1">
    <source>
        <dbReference type="SAM" id="MobiDB-lite"/>
    </source>
</evidence>